<dbReference type="SUPFAM" id="SSF56655">
    <property type="entry name" value="Carbohydrate phosphatase"/>
    <property type="match status" value="1"/>
</dbReference>
<dbReference type="GO" id="GO:0008934">
    <property type="term" value="F:inositol monophosphate 1-phosphatase activity"/>
    <property type="evidence" value="ECO:0007669"/>
    <property type="project" value="TreeGrafter"/>
</dbReference>
<dbReference type="GO" id="GO:0006020">
    <property type="term" value="P:inositol metabolic process"/>
    <property type="evidence" value="ECO:0007669"/>
    <property type="project" value="TreeGrafter"/>
</dbReference>
<dbReference type="RefSeq" id="WP_183664184.1">
    <property type="nucleotide sequence ID" value="NZ_BAAARH010000015.1"/>
</dbReference>
<dbReference type="PRINTS" id="PR00377">
    <property type="entry name" value="IMPHPHTASES"/>
</dbReference>
<dbReference type="Gene3D" id="3.40.190.80">
    <property type="match status" value="1"/>
</dbReference>
<feature type="binding site" evidence="6">
    <location>
        <position position="251"/>
    </location>
    <ligand>
        <name>Mg(2+)</name>
        <dbReference type="ChEBI" id="CHEBI:18420"/>
        <label>1</label>
        <note>catalytic</note>
    </ligand>
</feature>
<dbReference type="InterPro" id="IPR020550">
    <property type="entry name" value="Inositol_monophosphatase_CS"/>
</dbReference>
<proteinExistence type="predicted"/>
<evidence type="ECO:0000256" key="7">
    <source>
        <dbReference type="SAM" id="MobiDB-lite"/>
    </source>
</evidence>
<evidence type="ECO:0000256" key="5">
    <source>
        <dbReference type="ARBA" id="ARBA00022842"/>
    </source>
</evidence>
<gene>
    <name evidence="8" type="ORF">HD598_000965</name>
</gene>
<reference evidence="8 9" key="1">
    <citation type="submission" date="2020-08" db="EMBL/GenBank/DDBJ databases">
        <title>Sequencing the genomes of 1000 actinobacteria strains.</title>
        <authorList>
            <person name="Klenk H.-P."/>
        </authorList>
    </citation>
    <scope>NUCLEOTIDE SEQUENCE [LARGE SCALE GENOMIC DNA]</scope>
    <source>
        <strain evidence="8 9">DSM 105783</strain>
    </source>
</reference>
<feature type="binding site" evidence="6">
    <location>
        <position position="79"/>
    </location>
    <ligand>
        <name>Mg(2+)</name>
        <dbReference type="ChEBI" id="CHEBI:18420"/>
        <label>1</label>
        <note>catalytic</note>
    </ligand>
</feature>
<accession>A0A7W8TUH8</accession>
<protein>
    <recommendedName>
        <fullName evidence="2">inositol-phosphate phosphatase</fullName>
        <ecNumber evidence="2">3.1.3.25</ecNumber>
    </recommendedName>
</protein>
<dbReference type="PROSITE" id="PS00629">
    <property type="entry name" value="IMP_1"/>
    <property type="match status" value="1"/>
</dbReference>
<evidence type="ECO:0000256" key="4">
    <source>
        <dbReference type="ARBA" id="ARBA00022801"/>
    </source>
</evidence>
<keyword evidence="5 6" id="KW-0460">Magnesium</keyword>
<dbReference type="EC" id="3.1.3.25" evidence="2"/>
<evidence type="ECO:0000313" key="8">
    <source>
        <dbReference type="EMBL" id="MBB5512278.1"/>
    </source>
</evidence>
<comment type="caution">
    <text evidence="8">The sequence shown here is derived from an EMBL/GenBank/DDBJ whole genome shotgun (WGS) entry which is preliminary data.</text>
</comment>
<keyword evidence="3 6" id="KW-0479">Metal-binding</keyword>
<keyword evidence="4 8" id="KW-0378">Hydrolase</keyword>
<dbReference type="Pfam" id="PF00459">
    <property type="entry name" value="Inositol_P"/>
    <property type="match status" value="1"/>
</dbReference>
<name>A0A7W8TUH8_9MICC</name>
<dbReference type="InterPro" id="IPR000760">
    <property type="entry name" value="Inositol_monophosphatase-like"/>
</dbReference>
<evidence type="ECO:0000313" key="9">
    <source>
        <dbReference type="Proteomes" id="UP000580797"/>
    </source>
</evidence>
<feature type="binding site" evidence="6">
    <location>
        <position position="104"/>
    </location>
    <ligand>
        <name>Mg(2+)</name>
        <dbReference type="ChEBI" id="CHEBI:18420"/>
        <label>1</label>
        <note>catalytic</note>
    </ligand>
</feature>
<dbReference type="Gene3D" id="3.30.540.10">
    <property type="entry name" value="Fructose-1,6-Bisphosphatase, subunit A, domain 1"/>
    <property type="match status" value="1"/>
</dbReference>
<dbReference type="GO" id="GO:0046872">
    <property type="term" value="F:metal ion binding"/>
    <property type="evidence" value="ECO:0007669"/>
    <property type="project" value="UniProtKB-KW"/>
</dbReference>
<dbReference type="EMBL" id="JACHDR010000001">
    <property type="protein sequence ID" value="MBB5512278.1"/>
    <property type="molecule type" value="Genomic_DNA"/>
</dbReference>
<feature type="binding site" evidence="6">
    <location>
        <position position="106"/>
    </location>
    <ligand>
        <name>Mg(2+)</name>
        <dbReference type="ChEBI" id="CHEBI:18420"/>
        <label>1</label>
        <note>catalytic</note>
    </ligand>
</feature>
<evidence type="ECO:0000256" key="6">
    <source>
        <dbReference type="PIRSR" id="PIRSR600760-2"/>
    </source>
</evidence>
<evidence type="ECO:0000256" key="2">
    <source>
        <dbReference type="ARBA" id="ARBA00013106"/>
    </source>
</evidence>
<dbReference type="GO" id="GO:0007165">
    <property type="term" value="P:signal transduction"/>
    <property type="evidence" value="ECO:0007669"/>
    <property type="project" value="TreeGrafter"/>
</dbReference>
<dbReference type="GO" id="GO:0046854">
    <property type="term" value="P:phosphatidylinositol phosphate biosynthetic process"/>
    <property type="evidence" value="ECO:0007669"/>
    <property type="project" value="InterPro"/>
</dbReference>
<comment type="cofactor">
    <cofactor evidence="6">
        <name>Mg(2+)</name>
        <dbReference type="ChEBI" id="CHEBI:18420"/>
    </cofactor>
</comment>
<dbReference type="InterPro" id="IPR020583">
    <property type="entry name" value="Inositol_monoP_metal-BS"/>
</dbReference>
<dbReference type="PROSITE" id="PS00630">
    <property type="entry name" value="IMP_2"/>
    <property type="match status" value="1"/>
</dbReference>
<evidence type="ECO:0000256" key="1">
    <source>
        <dbReference type="ARBA" id="ARBA00001033"/>
    </source>
</evidence>
<dbReference type="AlphaFoldDB" id="A0A7W8TUH8"/>
<dbReference type="PANTHER" id="PTHR20854">
    <property type="entry name" value="INOSITOL MONOPHOSPHATASE"/>
    <property type="match status" value="1"/>
</dbReference>
<dbReference type="Proteomes" id="UP000580797">
    <property type="component" value="Unassembled WGS sequence"/>
</dbReference>
<comment type="catalytic activity">
    <reaction evidence="1">
        <text>a myo-inositol phosphate + H2O = myo-inositol + phosphate</text>
        <dbReference type="Rhea" id="RHEA:24056"/>
        <dbReference type="ChEBI" id="CHEBI:15377"/>
        <dbReference type="ChEBI" id="CHEBI:17268"/>
        <dbReference type="ChEBI" id="CHEBI:43474"/>
        <dbReference type="ChEBI" id="CHEBI:84139"/>
        <dbReference type="EC" id="3.1.3.25"/>
    </reaction>
</comment>
<organism evidence="8 9">
    <name type="scientific">Neomicrococcus aestuarii</name>
    <dbReference type="NCBI Taxonomy" id="556325"/>
    <lineage>
        <taxon>Bacteria</taxon>
        <taxon>Bacillati</taxon>
        <taxon>Actinomycetota</taxon>
        <taxon>Actinomycetes</taxon>
        <taxon>Micrococcales</taxon>
        <taxon>Micrococcaceae</taxon>
        <taxon>Neomicrococcus</taxon>
    </lineage>
</organism>
<dbReference type="PANTHER" id="PTHR20854:SF4">
    <property type="entry name" value="INOSITOL-1-MONOPHOSPHATASE-RELATED"/>
    <property type="match status" value="1"/>
</dbReference>
<evidence type="ECO:0000256" key="3">
    <source>
        <dbReference type="ARBA" id="ARBA00022723"/>
    </source>
</evidence>
<sequence>MAVDPHSSSETISSTALRATAVEAALAAGPALRAAFRGGVSAREKSNAHDLVTDVDVATERTLADILRTAYPESTFWGEESTQGARPTESGNASEKSALEWIVDPIDGTSNFVHGVALFSISVAATLNQQLVAGVVYDPIADLLFSADEHGAYLNGEPLPSRAQTPRADAAPAQGSGVVLEPRSERSLSLFTDYPSAETIAEDGMLALEAFGDLVTTYATVRRPVSTAQSLVHLAAGWSDVWFGFGLKAWDVAAGAFIIQQAGGRFEAIRPADSSQYDDAHPLTAPAHYALGPGVESETARAWVARILEQRR</sequence>
<feature type="binding site" evidence="6">
    <location>
        <position position="107"/>
    </location>
    <ligand>
        <name>Mg(2+)</name>
        <dbReference type="ChEBI" id="CHEBI:18420"/>
        <label>1</label>
        <note>catalytic</note>
    </ligand>
</feature>
<feature type="region of interest" description="Disordered" evidence="7">
    <location>
        <begin position="157"/>
        <end position="176"/>
    </location>
</feature>